<proteinExistence type="inferred from homology"/>
<dbReference type="Gene3D" id="3.40.50.1110">
    <property type="entry name" value="SGNH hydrolase"/>
    <property type="match status" value="2"/>
</dbReference>
<name>A0A443NL70_9MAGN</name>
<dbReference type="OrthoDB" id="1600564at2759"/>
<reference evidence="4 5" key="1">
    <citation type="journal article" date="2019" name="Nat. Plants">
        <title>Stout camphor tree genome fills gaps in understanding of flowering plant genome evolution.</title>
        <authorList>
            <person name="Chaw S.M."/>
            <person name="Liu Y.C."/>
            <person name="Wu Y.W."/>
            <person name="Wang H.Y."/>
            <person name="Lin C.I."/>
            <person name="Wu C.S."/>
            <person name="Ke H.M."/>
            <person name="Chang L.Y."/>
            <person name="Hsu C.Y."/>
            <person name="Yang H.T."/>
            <person name="Sudianto E."/>
            <person name="Hsu M.H."/>
            <person name="Wu K.P."/>
            <person name="Wang L.N."/>
            <person name="Leebens-Mack J.H."/>
            <person name="Tsai I.J."/>
        </authorList>
    </citation>
    <scope>NUCLEOTIDE SEQUENCE [LARGE SCALE GENOMIC DNA]</scope>
    <source>
        <strain evidence="5">cv. Chaw 1501</strain>
        <tissue evidence="4">Young leaves</tissue>
    </source>
</reference>
<gene>
    <name evidence="4" type="ORF">CKAN_00783900</name>
</gene>
<evidence type="ECO:0000256" key="2">
    <source>
        <dbReference type="ARBA" id="ARBA00022801"/>
    </source>
</evidence>
<organism evidence="4 5">
    <name type="scientific">Cinnamomum micranthum f. kanehirae</name>
    <dbReference type="NCBI Taxonomy" id="337451"/>
    <lineage>
        <taxon>Eukaryota</taxon>
        <taxon>Viridiplantae</taxon>
        <taxon>Streptophyta</taxon>
        <taxon>Embryophyta</taxon>
        <taxon>Tracheophyta</taxon>
        <taxon>Spermatophyta</taxon>
        <taxon>Magnoliopsida</taxon>
        <taxon>Magnoliidae</taxon>
        <taxon>Laurales</taxon>
        <taxon>Lauraceae</taxon>
        <taxon>Cinnamomum</taxon>
    </lineage>
</organism>
<dbReference type="FunFam" id="3.40.50.1110:FF:000003">
    <property type="entry name" value="GDSL esterase/lipase APG"/>
    <property type="match status" value="2"/>
</dbReference>
<comment type="caution">
    <text evidence="4">The sequence shown here is derived from an EMBL/GenBank/DDBJ whole genome shotgun (WGS) entry which is preliminary data.</text>
</comment>
<dbReference type="InterPro" id="IPR051058">
    <property type="entry name" value="GDSL_Est/Lipase"/>
</dbReference>
<evidence type="ECO:0000313" key="4">
    <source>
        <dbReference type="EMBL" id="RWR79270.1"/>
    </source>
</evidence>
<dbReference type="Proteomes" id="UP000283530">
    <property type="component" value="Unassembled WGS sequence"/>
</dbReference>
<dbReference type="InterPro" id="IPR036514">
    <property type="entry name" value="SGNH_hydro_sf"/>
</dbReference>
<keyword evidence="3" id="KW-0443">Lipid metabolism</keyword>
<dbReference type="SUPFAM" id="SSF52266">
    <property type="entry name" value="SGNH hydrolase"/>
    <property type="match status" value="1"/>
</dbReference>
<dbReference type="PANTHER" id="PTHR45648:SF180">
    <property type="entry name" value="OS04G0561800 PROTEIN"/>
    <property type="match status" value="1"/>
</dbReference>
<protein>
    <submittedName>
        <fullName evidence="4">GDSL esterase/lipase</fullName>
    </submittedName>
</protein>
<dbReference type="AlphaFoldDB" id="A0A443NL70"/>
<keyword evidence="3" id="KW-0442">Lipid degradation</keyword>
<dbReference type="STRING" id="337451.A0A443NL70"/>
<dbReference type="InterPro" id="IPR001087">
    <property type="entry name" value="GDSL"/>
</dbReference>
<keyword evidence="5" id="KW-1185">Reference proteome</keyword>
<dbReference type="GO" id="GO:0016042">
    <property type="term" value="P:lipid catabolic process"/>
    <property type="evidence" value="ECO:0007669"/>
    <property type="project" value="UniProtKB-KW"/>
</dbReference>
<dbReference type="GO" id="GO:0016788">
    <property type="term" value="F:hydrolase activity, acting on ester bonds"/>
    <property type="evidence" value="ECO:0007669"/>
    <property type="project" value="InterPro"/>
</dbReference>
<dbReference type="PANTHER" id="PTHR45648">
    <property type="entry name" value="GDSL LIPASE/ACYLHYDROLASE FAMILY PROTEIN (AFU_ORTHOLOGUE AFUA_4G14700)"/>
    <property type="match status" value="1"/>
</dbReference>
<sequence>MESPSLFFPSSLSSGHVGTANGLCRRKVPALFVFGDSTVDVGTNNFLPQSTARANFPHNGIDFPRAIPTGRFSNGFNSADFLAKLMGFRRSPPPFLSLTNSTFPKQIGRGVSFASGGSGILYSTGSNYGVIPMGAQIQQFEMVQGNLMAQMGEPAANFFLSKSVFLVSVGSNDIFQNFPPSDKDKFIEDLTSKFIDQLSRLYQLGARKFGIISVPTIGCCPSLRAQNPTGGCIDGLNEIALEFHGATHSLLNDLSSKLTGMKYSLGNSIEMVANVFHKPHHFDKMGAEYGRSMDFIPPSHQQSCERSRYGLTGQSLYLPPLVGKGGKVPALFIFGDSTVDVGTNNFLPTFIRANFPHNGIDFPRATPTGRFSNGFNTADFLAKQMGFRRSPPPFLSLTNSTFHKQIGKGVSFASGGAGILDSTGSDYDVVSMGAQIQQFEMVRNNLTAQMGENATNVILSKSVFLFSVGSNDIFDNSSSGQQNTTLKDKFIEDLTSKSKDHLSRLHQLGARKFGIISVPPIGCCPAFRKNNATGGCINELNDIAFKLHGATHKLLNDLSSKSEGMKYSLGNSFEMVYNVFHNPHSYGFKELTKACCGKGRLNGDYPCLPNASFCSNRHEYLFWDMYHPTEAASKLAARTLYNGTQSFVAPINFKTLAEGGC</sequence>
<dbReference type="EMBL" id="QPKB01000003">
    <property type="protein sequence ID" value="RWR79270.1"/>
    <property type="molecule type" value="Genomic_DNA"/>
</dbReference>
<keyword evidence="2" id="KW-0378">Hydrolase</keyword>
<comment type="similarity">
    <text evidence="1">Belongs to the 'GDSL' lipolytic enzyme family.</text>
</comment>
<accession>A0A443NL70</accession>
<dbReference type="CDD" id="cd01837">
    <property type="entry name" value="SGNH_plant_lipase_like"/>
    <property type="match status" value="2"/>
</dbReference>
<evidence type="ECO:0000313" key="5">
    <source>
        <dbReference type="Proteomes" id="UP000283530"/>
    </source>
</evidence>
<evidence type="ECO:0000256" key="1">
    <source>
        <dbReference type="ARBA" id="ARBA00008668"/>
    </source>
</evidence>
<dbReference type="Pfam" id="PF00657">
    <property type="entry name" value="Lipase_GDSL"/>
    <property type="match status" value="2"/>
</dbReference>
<dbReference type="InterPro" id="IPR035669">
    <property type="entry name" value="SGNH_plant_lipase-like"/>
</dbReference>
<evidence type="ECO:0000256" key="3">
    <source>
        <dbReference type="ARBA" id="ARBA00022963"/>
    </source>
</evidence>